<sequence>MELGIALGTCIVGTGSEKKRRRKKSNSVELLLLQDSAQGFHIAQRFIMDEYLDHLFSSTSWSDVNVKEGSSWICGEPSQTNGMLSDSIGIYEGDKKNSPVGMTNSNLMIEGLVTQDTSSIVLGGESDHGLGKGLLLEEAPRQQDLQNTEGNSSLNGAVNGSSEVGYVGLQLNTPTSTPCSLDLGSPKQLSLIGGMSRSSRPFTELDHVGCNGNEPSDFQRSVGNFQALPPIPQLWSQPSYGGGSSLSPVMGEYKMQGFGLQGEYVDNEMDIMRSRYVGDEILQLDNISSAIPIKGKEEQHTHPFSPPAVGPHMTMTASGLQSLPQTTVGTASGGCNGTGKPRVRARRGQATDPHSIAERLRREKIAERMKNLQELVPNSNKTDKASMLDEIIEYVKFLQLQVKGPENMGPCLDQIVLSMSRLGAAEAVVPLITDGQAEGSKGLSLSPSAGQAEDICQSPDQIAFEQEVVKLMESNVTMAMQYLQSKGLCLMPIALATAISSGKAASSGTGSDEGKNGLIGGFIPNNNSSSSSSNTSSNSLPGIGTHHTSSDGNVLIGKLGREGITTSSCNGAINKQEELKSTSCTARELKAKT</sequence>
<accession>A0A438GYP2</accession>
<evidence type="ECO:0000313" key="9">
    <source>
        <dbReference type="EMBL" id="RVW77051.1"/>
    </source>
</evidence>
<dbReference type="Pfam" id="PF00010">
    <property type="entry name" value="HLH"/>
    <property type="match status" value="1"/>
</dbReference>
<dbReference type="AlphaFoldDB" id="A0A438GYP2"/>
<dbReference type="FunFam" id="4.10.280.10:FF:000044">
    <property type="entry name" value="Basic helix-loop-helix transcription factor"/>
    <property type="match status" value="1"/>
</dbReference>
<feature type="compositionally biased region" description="Low complexity" evidence="7">
    <location>
        <begin position="525"/>
        <end position="539"/>
    </location>
</feature>
<dbReference type="Gene3D" id="4.10.280.10">
    <property type="entry name" value="Helix-loop-helix DNA-binding domain"/>
    <property type="match status" value="1"/>
</dbReference>
<keyword evidence="6" id="KW-0539">Nucleus</keyword>
<evidence type="ECO:0000256" key="2">
    <source>
        <dbReference type="ARBA" id="ARBA00011738"/>
    </source>
</evidence>
<feature type="region of interest" description="Disordered" evidence="7">
    <location>
        <begin position="504"/>
        <end position="547"/>
    </location>
</feature>
<keyword evidence="4" id="KW-0238">DNA-binding</keyword>
<dbReference type="PANTHER" id="PTHR16223:SF215">
    <property type="entry name" value="OS02G0564700 PROTEIN"/>
    <property type="match status" value="1"/>
</dbReference>
<dbReference type="PROSITE" id="PS50888">
    <property type="entry name" value="BHLH"/>
    <property type="match status" value="1"/>
</dbReference>
<keyword evidence="5" id="KW-0804">Transcription</keyword>
<evidence type="ECO:0000256" key="4">
    <source>
        <dbReference type="ARBA" id="ARBA00023125"/>
    </source>
</evidence>
<dbReference type="EMBL" id="QGNW01000319">
    <property type="protein sequence ID" value="RVW77051.1"/>
    <property type="molecule type" value="Genomic_DNA"/>
</dbReference>
<feature type="region of interest" description="Disordered" evidence="7">
    <location>
        <begin position="331"/>
        <end position="353"/>
    </location>
</feature>
<dbReference type="PANTHER" id="PTHR16223">
    <property type="entry name" value="TRANSCRIPTION FACTOR BHLH83-RELATED"/>
    <property type="match status" value="1"/>
</dbReference>
<dbReference type="InterPro" id="IPR036638">
    <property type="entry name" value="HLH_DNA-bd_sf"/>
</dbReference>
<protein>
    <submittedName>
        <fullName evidence="9">Transcription factor bHLH82</fullName>
    </submittedName>
</protein>
<feature type="domain" description="BHLH" evidence="8">
    <location>
        <begin position="349"/>
        <end position="398"/>
    </location>
</feature>
<dbReference type="GO" id="GO:0005634">
    <property type="term" value="C:nucleus"/>
    <property type="evidence" value="ECO:0007669"/>
    <property type="project" value="UniProtKB-SubCell"/>
</dbReference>
<name>A0A438GYP2_VITVI</name>
<proteinExistence type="predicted"/>
<dbReference type="GO" id="GO:0003700">
    <property type="term" value="F:DNA-binding transcription factor activity"/>
    <property type="evidence" value="ECO:0007669"/>
    <property type="project" value="InterPro"/>
</dbReference>
<dbReference type="InterPro" id="IPR011598">
    <property type="entry name" value="bHLH_dom"/>
</dbReference>
<comment type="subunit">
    <text evidence="2">Homodimer.</text>
</comment>
<dbReference type="SUPFAM" id="SSF47459">
    <property type="entry name" value="HLH, helix-loop-helix DNA-binding domain"/>
    <property type="match status" value="1"/>
</dbReference>
<dbReference type="GO" id="GO:0046983">
    <property type="term" value="F:protein dimerization activity"/>
    <property type="evidence" value="ECO:0007669"/>
    <property type="project" value="InterPro"/>
</dbReference>
<reference evidence="9 10" key="1">
    <citation type="journal article" date="2018" name="PLoS Genet.">
        <title>Population sequencing reveals clonal diversity and ancestral inbreeding in the grapevine cultivar Chardonnay.</title>
        <authorList>
            <person name="Roach M.J."/>
            <person name="Johnson D.L."/>
            <person name="Bohlmann J."/>
            <person name="van Vuuren H.J."/>
            <person name="Jones S.J."/>
            <person name="Pretorius I.S."/>
            <person name="Schmidt S.A."/>
            <person name="Borneman A.R."/>
        </authorList>
    </citation>
    <scope>NUCLEOTIDE SEQUENCE [LARGE SCALE GENOMIC DNA]</scope>
    <source>
        <strain evidence="10">cv. Chardonnay</strain>
        <tissue evidence="9">Leaf</tissue>
    </source>
</reference>
<dbReference type="GO" id="GO:0003677">
    <property type="term" value="F:DNA binding"/>
    <property type="evidence" value="ECO:0007669"/>
    <property type="project" value="UniProtKB-KW"/>
</dbReference>
<dbReference type="Proteomes" id="UP000288805">
    <property type="component" value="Unassembled WGS sequence"/>
</dbReference>
<evidence type="ECO:0000256" key="5">
    <source>
        <dbReference type="ARBA" id="ARBA00023163"/>
    </source>
</evidence>
<dbReference type="InterPro" id="IPR045843">
    <property type="entry name" value="IND-like"/>
</dbReference>
<evidence type="ECO:0000259" key="8">
    <source>
        <dbReference type="PROSITE" id="PS50888"/>
    </source>
</evidence>
<evidence type="ECO:0000256" key="3">
    <source>
        <dbReference type="ARBA" id="ARBA00023015"/>
    </source>
</evidence>
<evidence type="ECO:0000256" key="7">
    <source>
        <dbReference type="SAM" id="MobiDB-lite"/>
    </source>
</evidence>
<comment type="subcellular location">
    <subcellularLocation>
        <location evidence="1">Nucleus</location>
    </subcellularLocation>
</comment>
<organism evidence="9 10">
    <name type="scientific">Vitis vinifera</name>
    <name type="common">Grape</name>
    <dbReference type="NCBI Taxonomy" id="29760"/>
    <lineage>
        <taxon>Eukaryota</taxon>
        <taxon>Viridiplantae</taxon>
        <taxon>Streptophyta</taxon>
        <taxon>Embryophyta</taxon>
        <taxon>Tracheophyta</taxon>
        <taxon>Spermatophyta</taxon>
        <taxon>Magnoliopsida</taxon>
        <taxon>eudicotyledons</taxon>
        <taxon>Gunneridae</taxon>
        <taxon>Pentapetalae</taxon>
        <taxon>rosids</taxon>
        <taxon>Vitales</taxon>
        <taxon>Vitaceae</taxon>
        <taxon>Viteae</taxon>
        <taxon>Vitis</taxon>
    </lineage>
</organism>
<dbReference type="SMART" id="SM00353">
    <property type="entry name" value="HLH"/>
    <property type="match status" value="1"/>
</dbReference>
<evidence type="ECO:0000256" key="6">
    <source>
        <dbReference type="ARBA" id="ARBA00023242"/>
    </source>
</evidence>
<keyword evidence="3" id="KW-0805">Transcription regulation</keyword>
<evidence type="ECO:0000256" key="1">
    <source>
        <dbReference type="ARBA" id="ARBA00004123"/>
    </source>
</evidence>
<comment type="caution">
    <text evidence="9">The sequence shown here is derived from an EMBL/GenBank/DDBJ whole genome shotgun (WGS) entry which is preliminary data.</text>
</comment>
<evidence type="ECO:0000313" key="10">
    <source>
        <dbReference type="Proteomes" id="UP000288805"/>
    </source>
</evidence>
<gene>
    <name evidence="9" type="primary">BHLH82_1</name>
    <name evidence="9" type="ORF">CK203_036835</name>
</gene>